<accession>A0A923M4D9</accession>
<dbReference type="GO" id="GO:0017089">
    <property type="term" value="F:glycolipid transfer activity"/>
    <property type="evidence" value="ECO:0007669"/>
    <property type="project" value="TreeGrafter"/>
</dbReference>
<dbReference type="AlphaFoldDB" id="A0A923M4D9"/>
<evidence type="ECO:0000313" key="7">
    <source>
        <dbReference type="EMBL" id="MBC5763740.1"/>
    </source>
</evidence>
<dbReference type="PANTHER" id="PTHR37481:SF1">
    <property type="entry name" value="LIPOPOLYSACCHARIDE EXPORT SYSTEM PROTEIN LPTC"/>
    <property type="match status" value="1"/>
</dbReference>
<name>A0A923M4D9_9BURK</name>
<evidence type="ECO:0000256" key="6">
    <source>
        <dbReference type="SAM" id="Phobius"/>
    </source>
</evidence>
<dbReference type="NCBIfam" id="TIGR04409">
    <property type="entry name" value="LptC_YrbK"/>
    <property type="match status" value="1"/>
</dbReference>
<organism evidence="7 8">
    <name type="scientific">Ramlibacter albus</name>
    <dbReference type="NCBI Taxonomy" id="2079448"/>
    <lineage>
        <taxon>Bacteria</taxon>
        <taxon>Pseudomonadati</taxon>
        <taxon>Pseudomonadota</taxon>
        <taxon>Betaproteobacteria</taxon>
        <taxon>Burkholderiales</taxon>
        <taxon>Comamonadaceae</taxon>
        <taxon>Ramlibacter</taxon>
    </lineage>
</organism>
<proteinExistence type="predicted"/>
<dbReference type="RefSeq" id="WP_187080599.1">
    <property type="nucleotide sequence ID" value="NZ_JACORU010000001.1"/>
</dbReference>
<dbReference type="GO" id="GO:0005886">
    <property type="term" value="C:plasma membrane"/>
    <property type="evidence" value="ECO:0007669"/>
    <property type="project" value="InterPro"/>
</dbReference>
<protein>
    <submittedName>
        <fullName evidence="7">LPS export ABC transporter periplasmic protein LptC</fullName>
    </submittedName>
</protein>
<dbReference type="GO" id="GO:0030288">
    <property type="term" value="C:outer membrane-bounded periplasmic space"/>
    <property type="evidence" value="ECO:0007669"/>
    <property type="project" value="TreeGrafter"/>
</dbReference>
<dbReference type="InterPro" id="IPR010664">
    <property type="entry name" value="LipoPS_assembly_LptC-rel"/>
</dbReference>
<dbReference type="GO" id="GO:0015221">
    <property type="term" value="F:lipopolysaccharide transmembrane transporter activity"/>
    <property type="evidence" value="ECO:0007669"/>
    <property type="project" value="InterPro"/>
</dbReference>
<evidence type="ECO:0000256" key="5">
    <source>
        <dbReference type="ARBA" id="ARBA00023136"/>
    </source>
</evidence>
<comment type="caution">
    <text evidence="7">The sequence shown here is derived from an EMBL/GenBank/DDBJ whole genome shotgun (WGS) entry which is preliminary data.</text>
</comment>
<reference evidence="7" key="1">
    <citation type="submission" date="2020-08" db="EMBL/GenBank/DDBJ databases">
        <title>Ramlibacter sp. GTP1 16S ribosomal RNA gene genome sequencing and assembly.</title>
        <authorList>
            <person name="Kang M."/>
        </authorList>
    </citation>
    <scope>NUCLEOTIDE SEQUENCE</scope>
    <source>
        <strain evidence="7">GTP1</strain>
    </source>
</reference>
<dbReference type="Pfam" id="PF06835">
    <property type="entry name" value="LptC"/>
    <property type="match status" value="1"/>
</dbReference>
<keyword evidence="5 6" id="KW-0472">Membrane</keyword>
<keyword evidence="4 6" id="KW-1133">Transmembrane helix</keyword>
<dbReference type="Proteomes" id="UP000596827">
    <property type="component" value="Unassembled WGS sequence"/>
</dbReference>
<keyword evidence="2" id="KW-0997">Cell inner membrane</keyword>
<evidence type="ECO:0000256" key="1">
    <source>
        <dbReference type="ARBA" id="ARBA00022475"/>
    </source>
</evidence>
<keyword evidence="1" id="KW-1003">Cell membrane</keyword>
<sequence length="195" mass="21538">MDAATIYLPVILMGVLALGTYWLARNTPTFSAPEAKRPPTHQPDYFMRGFSVKSFGPNGRLRSELHGSEARHFPDTDTLEIDNVRIRSYNERGALTVATAKKAVTNADGSQVQLIGDAVVTREDAKQANGTAAPKLEIRGEFLHAFLDTERVKSDQPVVLKRGDDQFTADSLAYDNLDRVLELRGRVRGTIAPQQ</sequence>
<dbReference type="InterPro" id="IPR052363">
    <property type="entry name" value="LPS_export_LptC"/>
</dbReference>
<evidence type="ECO:0000256" key="2">
    <source>
        <dbReference type="ARBA" id="ARBA00022519"/>
    </source>
</evidence>
<keyword evidence="3 6" id="KW-0812">Transmembrane</keyword>
<gene>
    <name evidence="7" type="primary">lptC</name>
    <name evidence="7" type="ORF">H8R02_04715</name>
</gene>
<keyword evidence="8" id="KW-1185">Reference proteome</keyword>
<dbReference type="PANTHER" id="PTHR37481">
    <property type="entry name" value="LIPOPOLYSACCHARIDE EXPORT SYSTEM PROTEIN LPTC"/>
    <property type="match status" value="1"/>
</dbReference>
<dbReference type="EMBL" id="JACORU010000001">
    <property type="protein sequence ID" value="MBC5763740.1"/>
    <property type="molecule type" value="Genomic_DNA"/>
</dbReference>
<dbReference type="Gene3D" id="2.60.450.10">
    <property type="entry name" value="Lipopolysaccharide (LPS) transport protein A like domain"/>
    <property type="match status" value="1"/>
</dbReference>
<evidence type="ECO:0000256" key="4">
    <source>
        <dbReference type="ARBA" id="ARBA00022989"/>
    </source>
</evidence>
<dbReference type="InterPro" id="IPR026265">
    <property type="entry name" value="LptC"/>
</dbReference>
<evidence type="ECO:0000256" key="3">
    <source>
        <dbReference type="ARBA" id="ARBA00022692"/>
    </source>
</evidence>
<evidence type="ECO:0000313" key="8">
    <source>
        <dbReference type="Proteomes" id="UP000596827"/>
    </source>
</evidence>
<feature type="transmembrane region" description="Helical" evidence="6">
    <location>
        <begin position="6"/>
        <end position="24"/>
    </location>
</feature>